<dbReference type="InterPro" id="IPR017871">
    <property type="entry name" value="ABC_transporter-like_CS"/>
</dbReference>
<dbReference type="GO" id="GO:0005524">
    <property type="term" value="F:ATP binding"/>
    <property type="evidence" value="ECO:0007669"/>
    <property type="project" value="InterPro"/>
</dbReference>
<evidence type="ECO:0000259" key="6">
    <source>
        <dbReference type="PROSITE" id="PS50893"/>
    </source>
</evidence>
<keyword evidence="2 5" id="KW-0812">Transmembrane</keyword>
<dbReference type="InterPro" id="IPR027417">
    <property type="entry name" value="P-loop_NTPase"/>
</dbReference>
<keyword evidence="3 5" id="KW-1133">Transmembrane helix</keyword>
<evidence type="ECO:0000313" key="8">
    <source>
        <dbReference type="EMBL" id="CAB4734995.1"/>
    </source>
</evidence>
<dbReference type="PANTHER" id="PTHR43394:SF1">
    <property type="entry name" value="ATP-BINDING CASSETTE SUB-FAMILY B MEMBER 10, MITOCHONDRIAL"/>
    <property type="match status" value="1"/>
</dbReference>
<comment type="subcellular location">
    <subcellularLocation>
        <location evidence="1">Membrane</location>
        <topology evidence="1">Multi-pass membrane protein</topology>
    </subcellularLocation>
</comment>
<dbReference type="PANTHER" id="PTHR43394">
    <property type="entry name" value="ATP-DEPENDENT PERMEASE MDL1, MITOCHONDRIAL"/>
    <property type="match status" value="1"/>
</dbReference>
<evidence type="ECO:0000256" key="3">
    <source>
        <dbReference type="ARBA" id="ARBA00022989"/>
    </source>
</evidence>
<feature type="transmembrane region" description="Helical" evidence="5">
    <location>
        <begin position="248"/>
        <end position="269"/>
    </location>
</feature>
<dbReference type="Gene3D" id="3.40.50.300">
    <property type="entry name" value="P-loop containing nucleotide triphosphate hydrolases"/>
    <property type="match status" value="1"/>
</dbReference>
<evidence type="ECO:0000256" key="1">
    <source>
        <dbReference type="ARBA" id="ARBA00004141"/>
    </source>
</evidence>
<sequence>MSAPPTTATALLRRAIGRHRGAVLASSALMTSWQVCESLVPVLIGIVIDQAVASGDTSRLLGWASALCLLFAVLSYSYRYGARIGFRALQEETHALRTEVSAHVLDPRGARTDRLPGDVLTIATADADMVGVVIRQLTMTAGALVGLSVSAVALATIDVRIALVVLVGVPLVLALTQALSPRLARRSEARQESIGRATGVATDLVRGLRPLKGIGAETIALERYREVSRRAVDDAVAASRWEGVLHGLTAGLSGLFLAAVALLAGLLAIDGQLSIGELIAVVGLAQFVAEPIALLSYLVAQVAQSRASAQRIVDFLASPPLVLEGDQAAGAAASLALSDVVSGPLRGLSVSIAPGRLVALVVEDPAEAQEIVTLLRGEAVPERGRVELSGAVLTDLGVDHARSLLVVADHHVDLFEGTLLSNVDPAGALSEARLATVVAASAVDDVAEHSADGLRTQVRVGGTSLSGGQRQRLGLARALAADPPVLVLHDPTTAVDAVTEHRIARALRDLRHGTDRRTTLVLTSSPALLVVADEVVHVRAGVAVAVGTHHALVADLGSSAYREAVLR</sequence>
<dbReference type="PROSITE" id="PS00211">
    <property type="entry name" value="ABC_TRANSPORTER_1"/>
    <property type="match status" value="1"/>
</dbReference>
<dbReference type="InterPro" id="IPR003439">
    <property type="entry name" value="ABC_transporter-like_ATP-bd"/>
</dbReference>
<dbReference type="GO" id="GO:0015421">
    <property type="term" value="F:ABC-type oligopeptide transporter activity"/>
    <property type="evidence" value="ECO:0007669"/>
    <property type="project" value="TreeGrafter"/>
</dbReference>
<dbReference type="Pfam" id="PF00005">
    <property type="entry name" value="ABC_tran"/>
    <property type="match status" value="1"/>
</dbReference>
<evidence type="ECO:0000256" key="4">
    <source>
        <dbReference type="ARBA" id="ARBA00023136"/>
    </source>
</evidence>
<feature type="transmembrane region" description="Helical" evidence="5">
    <location>
        <begin position="275"/>
        <end position="300"/>
    </location>
</feature>
<evidence type="ECO:0000259" key="7">
    <source>
        <dbReference type="PROSITE" id="PS50929"/>
    </source>
</evidence>
<feature type="domain" description="ABC transporter" evidence="6">
    <location>
        <begin position="330"/>
        <end position="565"/>
    </location>
</feature>
<accession>A0A6J6SK39</accession>
<feature type="transmembrane region" description="Helical" evidence="5">
    <location>
        <begin position="21"/>
        <end position="48"/>
    </location>
</feature>
<protein>
    <submittedName>
        <fullName evidence="8">Unannotated protein</fullName>
    </submittedName>
</protein>
<dbReference type="GO" id="GO:0016887">
    <property type="term" value="F:ATP hydrolysis activity"/>
    <property type="evidence" value="ECO:0007669"/>
    <property type="project" value="InterPro"/>
</dbReference>
<organism evidence="8">
    <name type="scientific">freshwater metagenome</name>
    <dbReference type="NCBI Taxonomy" id="449393"/>
    <lineage>
        <taxon>unclassified sequences</taxon>
        <taxon>metagenomes</taxon>
        <taxon>ecological metagenomes</taxon>
    </lineage>
</organism>
<dbReference type="InterPro" id="IPR036640">
    <property type="entry name" value="ABC1_TM_sf"/>
</dbReference>
<reference evidence="8" key="1">
    <citation type="submission" date="2020-05" db="EMBL/GenBank/DDBJ databases">
        <authorList>
            <person name="Chiriac C."/>
            <person name="Salcher M."/>
            <person name="Ghai R."/>
            <person name="Kavagutti S V."/>
        </authorList>
    </citation>
    <scope>NUCLEOTIDE SEQUENCE</scope>
</reference>
<feature type="domain" description="ABC transmembrane type-1" evidence="7">
    <location>
        <begin position="24"/>
        <end position="304"/>
    </location>
</feature>
<dbReference type="InterPro" id="IPR011527">
    <property type="entry name" value="ABC1_TM_dom"/>
</dbReference>
<proteinExistence type="predicted"/>
<dbReference type="GO" id="GO:0016020">
    <property type="term" value="C:membrane"/>
    <property type="evidence" value="ECO:0007669"/>
    <property type="project" value="UniProtKB-SubCell"/>
</dbReference>
<dbReference type="SUPFAM" id="SSF52540">
    <property type="entry name" value="P-loop containing nucleoside triphosphate hydrolases"/>
    <property type="match status" value="1"/>
</dbReference>
<dbReference type="EMBL" id="CAEZXR010000466">
    <property type="protein sequence ID" value="CAB4734995.1"/>
    <property type="molecule type" value="Genomic_DNA"/>
</dbReference>
<dbReference type="CDD" id="cd07346">
    <property type="entry name" value="ABC_6TM_exporters"/>
    <property type="match status" value="1"/>
</dbReference>
<evidence type="ECO:0000256" key="5">
    <source>
        <dbReference type="SAM" id="Phobius"/>
    </source>
</evidence>
<dbReference type="Gene3D" id="1.20.1560.10">
    <property type="entry name" value="ABC transporter type 1, transmembrane domain"/>
    <property type="match status" value="1"/>
</dbReference>
<dbReference type="PROSITE" id="PS50893">
    <property type="entry name" value="ABC_TRANSPORTER_2"/>
    <property type="match status" value="1"/>
</dbReference>
<feature type="transmembrane region" description="Helical" evidence="5">
    <location>
        <begin position="161"/>
        <end position="180"/>
    </location>
</feature>
<name>A0A6J6SK39_9ZZZZ</name>
<dbReference type="InterPro" id="IPR039421">
    <property type="entry name" value="Type_1_exporter"/>
</dbReference>
<feature type="transmembrane region" description="Helical" evidence="5">
    <location>
        <begin position="60"/>
        <end position="78"/>
    </location>
</feature>
<evidence type="ECO:0000256" key="2">
    <source>
        <dbReference type="ARBA" id="ARBA00022692"/>
    </source>
</evidence>
<dbReference type="Pfam" id="PF00664">
    <property type="entry name" value="ABC_membrane"/>
    <property type="match status" value="1"/>
</dbReference>
<keyword evidence="4 5" id="KW-0472">Membrane</keyword>
<dbReference type="SUPFAM" id="SSF90123">
    <property type="entry name" value="ABC transporter transmembrane region"/>
    <property type="match status" value="1"/>
</dbReference>
<feature type="transmembrane region" description="Helical" evidence="5">
    <location>
        <begin position="137"/>
        <end position="155"/>
    </location>
</feature>
<dbReference type="AlphaFoldDB" id="A0A6J6SK39"/>
<gene>
    <name evidence="8" type="ORF">UFOPK2579_02822</name>
</gene>
<dbReference type="PROSITE" id="PS50929">
    <property type="entry name" value="ABC_TM1F"/>
    <property type="match status" value="1"/>
</dbReference>